<dbReference type="HOGENOM" id="CLU_001650_17_5_1"/>
<reference evidence="2 3" key="1">
    <citation type="journal article" date="2013" name="Genome Biol.">
        <title>The genome sequence of the most widely cultivated cacao type and its use to identify candidate genes regulating pod color.</title>
        <authorList>
            <person name="Motamayor J.C."/>
            <person name="Mockaitis K."/>
            <person name="Schmutz J."/>
            <person name="Haiminen N."/>
            <person name="Iii D.L."/>
            <person name="Cornejo O."/>
            <person name="Findley S.D."/>
            <person name="Zheng P."/>
            <person name="Utro F."/>
            <person name="Royaert S."/>
            <person name="Saski C."/>
            <person name="Jenkins J."/>
            <person name="Podicheti R."/>
            <person name="Zhao M."/>
            <person name="Scheffler B.E."/>
            <person name="Stack J.C."/>
            <person name="Feltus F.A."/>
            <person name="Mustiga G.M."/>
            <person name="Amores F."/>
            <person name="Phillips W."/>
            <person name="Marelli J.P."/>
            <person name="May G.D."/>
            <person name="Shapiro H."/>
            <person name="Ma J."/>
            <person name="Bustamante C.D."/>
            <person name="Schnell R.J."/>
            <person name="Main D."/>
            <person name="Gilbert D."/>
            <person name="Parida L."/>
            <person name="Kuhn D.N."/>
        </authorList>
    </citation>
    <scope>NUCLEOTIDE SEQUENCE [LARGE SCALE GENOMIC DNA]</scope>
    <source>
        <strain evidence="3">cv. Matina 1-6</strain>
    </source>
</reference>
<keyword evidence="3" id="KW-1185">Reference proteome</keyword>
<evidence type="ECO:0000313" key="2">
    <source>
        <dbReference type="EMBL" id="EOX99508.1"/>
    </source>
</evidence>
<dbReference type="EMBL" id="CM001880">
    <property type="protein sequence ID" value="EOX99508.1"/>
    <property type="molecule type" value="Genomic_DNA"/>
</dbReference>
<accession>A0A061EB32</accession>
<dbReference type="Proteomes" id="UP000026915">
    <property type="component" value="Chromosome 2"/>
</dbReference>
<keyword evidence="2" id="KW-0808">Transferase</keyword>
<dbReference type="GO" id="GO:0016301">
    <property type="term" value="F:kinase activity"/>
    <property type="evidence" value="ECO:0007669"/>
    <property type="project" value="UniProtKB-KW"/>
</dbReference>
<keyword evidence="2" id="KW-0418">Kinase</keyword>
<organism evidence="2 3">
    <name type="scientific">Theobroma cacao</name>
    <name type="common">Cacao</name>
    <name type="synonym">Cocoa</name>
    <dbReference type="NCBI Taxonomy" id="3641"/>
    <lineage>
        <taxon>Eukaryota</taxon>
        <taxon>Viridiplantae</taxon>
        <taxon>Streptophyta</taxon>
        <taxon>Embryophyta</taxon>
        <taxon>Tracheophyta</taxon>
        <taxon>Spermatophyta</taxon>
        <taxon>Magnoliopsida</taxon>
        <taxon>eudicotyledons</taxon>
        <taxon>Gunneridae</taxon>
        <taxon>Pentapetalae</taxon>
        <taxon>rosids</taxon>
        <taxon>malvids</taxon>
        <taxon>Malvales</taxon>
        <taxon>Malvaceae</taxon>
        <taxon>Byttnerioideae</taxon>
        <taxon>Theobroma</taxon>
    </lineage>
</organism>
<proteinExistence type="predicted"/>
<evidence type="ECO:0000313" key="3">
    <source>
        <dbReference type="Proteomes" id="UP000026915"/>
    </source>
</evidence>
<dbReference type="STRING" id="3641.A0A061EB32"/>
<dbReference type="InParanoid" id="A0A061EB32"/>
<gene>
    <name evidence="2" type="ORF">TCM_008188</name>
</gene>
<sequence length="137" mass="15517">MTVELRALEDNGTWSIVPLPPNSHAIGSKWVYKVKMNANGSVERYKARLVAKGCNQREDLEETVHMQLPQGFSVKGEYPIDTQLVCKLHKSLYGLKQASRQWNSKFTTSLLQYGFKQSLLDYSLFTLNTSSAEFVAL</sequence>
<protein>
    <submittedName>
        <fullName evidence="2">Cysteine-rich RLK (RECEPTOR-like protein kinase) 8, putative</fullName>
    </submittedName>
</protein>
<evidence type="ECO:0000259" key="1">
    <source>
        <dbReference type="Pfam" id="PF07727"/>
    </source>
</evidence>
<dbReference type="Pfam" id="PF07727">
    <property type="entry name" value="RVT_2"/>
    <property type="match status" value="2"/>
</dbReference>
<feature type="domain" description="Reverse transcriptase Ty1/copia-type" evidence="1">
    <location>
        <begin position="11"/>
        <end position="58"/>
    </location>
</feature>
<dbReference type="AlphaFoldDB" id="A0A061EB32"/>
<dbReference type="Gramene" id="EOX99508">
    <property type="protein sequence ID" value="EOX99508"/>
    <property type="gene ID" value="TCM_008188"/>
</dbReference>
<name>A0A061EB32_THECC</name>
<feature type="domain" description="Reverse transcriptase Ty1/copia-type" evidence="1">
    <location>
        <begin position="59"/>
        <end position="130"/>
    </location>
</feature>
<dbReference type="InterPro" id="IPR013103">
    <property type="entry name" value="RVT_2"/>
</dbReference>
<dbReference type="eggNOG" id="KOG0017">
    <property type="taxonomic scope" value="Eukaryota"/>
</dbReference>